<keyword evidence="2" id="KW-1185">Reference proteome</keyword>
<evidence type="ECO:0000313" key="2">
    <source>
        <dbReference type="Proteomes" id="UP001595547"/>
    </source>
</evidence>
<comment type="caution">
    <text evidence="1">The sequence shown here is derived from an EMBL/GenBank/DDBJ whole genome shotgun (WGS) entry which is preliminary data.</text>
</comment>
<accession>A0ABV7IW81</accession>
<protein>
    <submittedName>
        <fullName evidence="1">DUF3445 domain-containing protein</fullName>
    </submittedName>
</protein>
<dbReference type="InterPro" id="IPR021848">
    <property type="entry name" value="HODM_asu-like"/>
</dbReference>
<proteinExistence type="predicted"/>
<dbReference type="Pfam" id="PF11927">
    <property type="entry name" value="HODM_asu-like"/>
    <property type="match status" value="1"/>
</dbReference>
<reference evidence="2" key="1">
    <citation type="journal article" date="2019" name="Int. J. Syst. Evol. Microbiol.">
        <title>The Global Catalogue of Microorganisms (GCM) 10K type strain sequencing project: providing services to taxonomists for standard genome sequencing and annotation.</title>
        <authorList>
            <consortium name="The Broad Institute Genomics Platform"/>
            <consortium name="The Broad Institute Genome Sequencing Center for Infectious Disease"/>
            <person name="Wu L."/>
            <person name="Ma J."/>
        </authorList>
    </citation>
    <scope>NUCLEOTIDE SEQUENCE [LARGE SCALE GENOMIC DNA]</scope>
    <source>
        <strain evidence="2">KCTC 52039</strain>
    </source>
</reference>
<dbReference type="EMBL" id="JBHRTO010000001">
    <property type="protein sequence ID" value="MFC3180048.1"/>
    <property type="molecule type" value="Genomic_DNA"/>
</dbReference>
<dbReference type="Proteomes" id="UP001595547">
    <property type="component" value="Unassembled WGS sequence"/>
</dbReference>
<evidence type="ECO:0000313" key="1">
    <source>
        <dbReference type="EMBL" id="MFC3180048.1"/>
    </source>
</evidence>
<organism evidence="1 2">
    <name type="scientific">Cypionkella sinensis</name>
    <dbReference type="NCBI Taxonomy" id="1756043"/>
    <lineage>
        <taxon>Bacteria</taxon>
        <taxon>Pseudomonadati</taxon>
        <taxon>Pseudomonadota</taxon>
        <taxon>Alphaproteobacteria</taxon>
        <taxon>Rhodobacterales</taxon>
        <taxon>Paracoccaceae</taxon>
        <taxon>Cypionkella</taxon>
    </lineage>
</organism>
<gene>
    <name evidence="1" type="ORF">ACFOGH_03510</name>
</gene>
<dbReference type="RefSeq" id="WP_380071677.1">
    <property type="nucleotide sequence ID" value="NZ_JBHRTO010000001.1"/>
</dbReference>
<name>A0ABV7IW81_9RHOB</name>
<sequence length="263" mass="29459">MPILNTKLPLHPWADPRTARLPGIQPIADDSWITVCDAYAAQMAERDRLIAETPELVHALPVTAMPAALELYDRVLDKLHGMAGFVVDADSVQRPDGVRVALDCDQPLLTLGRLVQEDLCLMQRVGYEHALTAAVLCFPASWTLSEKLGRSMVGIHLPVESYTPDLARRVQRLFDAIRPEQPLWRMNFHIYENPALFHPRREGDPHPKARAGAYMRAERQCLLRLPQADAVLFSIHSYQVPLHSLAPSDLAILSDLGVMQKTN</sequence>